<evidence type="ECO:0000259" key="2">
    <source>
        <dbReference type="PROSITE" id="PS50983"/>
    </source>
</evidence>
<dbReference type="SUPFAM" id="SSF53807">
    <property type="entry name" value="Helical backbone' metal receptor"/>
    <property type="match status" value="1"/>
</dbReference>
<dbReference type="PROSITE" id="PS50983">
    <property type="entry name" value="FE_B12_PBP"/>
    <property type="match status" value="1"/>
</dbReference>
<protein>
    <submittedName>
        <fullName evidence="3">Iron transporter</fullName>
    </submittedName>
</protein>
<dbReference type="PROSITE" id="PS51257">
    <property type="entry name" value="PROKAR_LIPOPROTEIN"/>
    <property type="match status" value="1"/>
</dbReference>
<comment type="caution">
    <text evidence="3">The sequence shown here is derived from an EMBL/GenBank/DDBJ whole genome shotgun (WGS) entry which is preliminary data.</text>
</comment>
<accession>A0A1X0D397</accession>
<organism evidence="3 4">
    <name type="scientific">Mycolicibacterium elephantis</name>
    <dbReference type="NCBI Taxonomy" id="81858"/>
    <lineage>
        <taxon>Bacteria</taxon>
        <taxon>Bacillati</taxon>
        <taxon>Actinomycetota</taxon>
        <taxon>Actinomycetes</taxon>
        <taxon>Mycobacteriales</taxon>
        <taxon>Mycobacteriaceae</taxon>
        <taxon>Mycolicibacterium</taxon>
    </lineage>
</organism>
<dbReference type="PANTHER" id="PTHR30535:SF7">
    <property type="entry name" value="IRON(III) DICITRATE-BINDING PROTEIN"/>
    <property type="match status" value="1"/>
</dbReference>
<dbReference type="InterPro" id="IPR002491">
    <property type="entry name" value="ABC_transptr_periplasmic_BD"/>
</dbReference>
<dbReference type="Proteomes" id="UP000192772">
    <property type="component" value="Unassembled WGS sequence"/>
</dbReference>
<dbReference type="STRING" id="81858.BST23_09005"/>
<dbReference type="Gene3D" id="3.40.50.1980">
    <property type="entry name" value="Nitrogenase molybdenum iron protein domain"/>
    <property type="match status" value="2"/>
</dbReference>
<evidence type="ECO:0000256" key="1">
    <source>
        <dbReference type="ARBA" id="ARBA00008814"/>
    </source>
</evidence>
<dbReference type="EMBL" id="MVHP01000008">
    <property type="protein sequence ID" value="ORA66642.1"/>
    <property type="molecule type" value="Genomic_DNA"/>
</dbReference>
<evidence type="ECO:0000313" key="4">
    <source>
        <dbReference type="Proteomes" id="UP000192772"/>
    </source>
</evidence>
<name>A0A1X0D397_9MYCO</name>
<dbReference type="Pfam" id="PF01497">
    <property type="entry name" value="Peripla_BP_2"/>
    <property type="match status" value="1"/>
</dbReference>
<dbReference type="AlphaFoldDB" id="A0A1X0D397"/>
<comment type="similarity">
    <text evidence="1">Belongs to the bacterial solute-binding protein 8 family.</text>
</comment>
<reference evidence="3 4" key="1">
    <citation type="submission" date="2017-02" db="EMBL/GenBank/DDBJ databases">
        <title>The new phylogeny of genus Mycobacterium.</title>
        <authorList>
            <person name="Tortoli E."/>
            <person name="Trovato A."/>
            <person name="Cirillo D.M."/>
        </authorList>
    </citation>
    <scope>NUCLEOTIDE SEQUENCE [LARGE SCALE GENOMIC DNA]</scope>
    <source>
        <strain evidence="3 4">FI-09383</strain>
    </source>
</reference>
<feature type="domain" description="Fe/B12 periplasmic-binding" evidence="2">
    <location>
        <begin position="56"/>
        <end position="334"/>
    </location>
</feature>
<dbReference type="InterPro" id="IPR050902">
    <property type="entry name" value="ABC_Transporter_SBP"/>
</dbReference>
<sequence>MRNMTVARKFATPAIFGVVLALVTGCGSPNELSAATDTVTVTNCGEEVSFEQPLERLFVNDGGMIAIALAAGAREQMVAVSSMARDVDVLRLEFGSQVDGLNEVAPAQPTLENIVGAKPQVLYAGYNYGMGEERGITPEILAGHGIAVYQLSEACRQVEGQSVRGTMDPWVALDTDLRNMGAITGNAAQGTQAADDIAARLERLRAAPQPEDKPTVFVFDSGTDTIFSSGAFGGPQGIIDAAGARNATEDIQDTWTTVSWERIATADPDLIVFVDYPGQSVEEKIEVLRSNPASRNLKAVRESRFINLPYAMWVSSPLNIDAAETLRSVLEKRGLVPQSDITPSLDVASLNLAGNDWLTF</sequence>
<proteinExistence type="inferred from homology"/>
<gene>
    <name evidence="3" type="ORF">BST23_09005</name>
</gene>
<dbReference type="PANTHER" id="PTHR30535">
    <property type="entry name" value="VITAMIN B12-BINDING PROTEIN"/>
    <property type="match status" value="1"/>
</dbReference>
<evidence type="ECO:0000313" key="3">
    <source>
        <dbReference type="EMBL" id="ORA66642.1"/>
    </source>
</evidence>
<dbReference type="OrthoDB" id="9797850at2"/>